<keyword evidence="4" id="KW-0378">Hydrolase</keyword>
<dbReference type="EMBL" id="NBZD01000003">
    <property type="protein sequence ID" value="PNH18263.1"/>
    <property type="molecule type" value="Genomic_DNA"/>
</dbReference>
<evidence type="ECO:0000256" key="4">
    <source>
        <dbReference type="ARBA" id="ARBA00022801"/>
    </source>
</evidence>
<keyword evidence="2" id="KW-0540">Nuclease</keyword>
<dbReference type="InterPro" id="IPR013551">
    <property type="entry name" value="YicC-like_C"/>
</dbReference>
<dbReference type="AlphaFoldDB" id="A0A2J8B0G8"/>
<accession>A0A2J8B0G8</accession>
<dbReference type="NCBIfam" id="TIGR00255">
    <property type="entry name" value="YicC/YloC family endoribonuclease"/>
    <property type="match status" value="1"/>
</dbReference>
<dbReference type="Pfam" id="PF03755">
    <property type="entry name" value="YicC-like_N"/>
    <property type="match status" value="1"/>
</dbReference>
<feature type="domain" description="Endoribonuclease YicC-like C-terminal" evidence="7">
    <location>
        <begin position="173"/>
        <end position="292"/>
    </location>
</feature>
<sequence>MPKSMTGFGTGKVDSAGCSLQVDIKSVNNRYCDINVRMPRLLLPLEPALRRKISAAIDRGKIEVYVQFIDNRETAVEVVPNLNLAAAYVNAVNLMSNALSMPCEFGIRDLLRVDGVFKIQENELDLDMVGGLLDEATDAALENLIRVKQIEGERLTSELLNYVDQLETKRRYIASRMPAVLEAYCCRLKEKLQELISDRSIDETRITMEAAIYADKIDVSEEMTRLASHFDLLRHTLNSDKAVGKKLDFIVQEINREINTTGSKANDAEVTGVVVDMKCINEKLREQIQNIE</sequence>
<evidence type="ECO:0000313" key="9">
    <source>
        <dbReference type="Proteomes" id="UP000236394"/>
    </source>
</evidence>
<feature type="domain" description="Endoribonuclease YicC-like N-terminal" evidence="6">
    <location>
        <begin position="3"/>
        <end position="156"/>
    </location>
</feature>
<name>A0A2J8B0G8_9FIRM</name>
<dbReference type="RefSeq" id="WP_102892563.1">
    <property type="nucleotide sequence ID" value="NZ_NBZD01000003.1"/>
</dbReference>
<dbReference type="Pfam" id="PF08340">
    <property type="entry name" value="YicC-like_C"/>
    <property type="match status" value="1"/>
</dbReference>
<dbReference type="PANTHER" id="PTHR30636:SF3">
    <property type="entry name" value="UPF0701 PROTEIN YICC"/>
    <property type="match status" value="1"/>
</dbReference>
<organism evidence="8 9">
    <name type="scientific">Mageeibacillus indolicus</name>
    <dbReference type="NCBI Taxonomy" id="884684"/>
    <lineage>
        <taxon>Bacteria</taxon>
        <taxon>Bacillati</taxon>
        <taxon>Bacillota</taxon>
        <taxon>Clostridia</taxon>
        <taxon>Eubacteriales</taxon>
        <taxon>Oscillospiraceae</taxon>
        <taxon>Mageeibacillus</taxon>
    </lineage>
</organism>
<comment type="caution">
    <text evidence="8">The sequence shown here is derived from an EMBL/GenBank/DDBJ whole genome shotgun (WGS) entry which is preliminary data.</text>
</comment>
<dbReference type="Proteomes" id="UP000236394">
    <property type="component" value="Unassembled WGS sequence"/>
</dbReference>
<reference evidence="9" key="1">
    <citation type="submission" date="2017-04" db="EMBL/GenBank/DDBJ databases">
        <authorList>
            <person name="Bumgarner R.E."/>
            <person name="Fredricks D.N."/>
            <person name="Srinivasan S."/>
        </authorList>
    </citation>
    <scope>NUCLEOTIDE SEQUENCE [LARGE SCALE GENOMIC DNA]</scope>
    <source>
        <strain evidence="9">KA00405</strain>
    </source>
</reference>
<dbReference type="PANTHER" id="PTHR30636">
    <property type="entry name" value="UPF0701 PROTEIN YICC"/>
    <property type="match status" value="1"/>
</dbReference>
<dbReference type="GO" id="GO:0016787">
    <property type="term" value="F:hydrolase activity"/>
    <property type="evidence" value="ECO:0007669"/>
    <property type="project" value="UniProtKB-KW"/>
</dbReference>
<comment type="similarity">
    <text evidence="5">Belongs to the YicC/YloC family.</text>
</comment>
<comment type="cofactor">
    <cofactor evidence="1">
        <name>a divalent metal cation</name>
        <dbReference type="ChEBI" id="CHEBI:60240"/>
    </cofactor>
</comment>
<evidence type="ECO:0000313" key="8">
    <source>
        <dbReference type="EMBL" id="PNH18263.1"/>
    </source>
</evidence>
<keyword evidence="3" id="KW-0255">Endonuclease</keyword>
<dbReference type="InterPro" id="IPR013527">
    <property type="entry name" value="YicC-like_N"/>
</dbReference>
<gene>
    <name evidence="8" type="ORF">B7R76_05300</name>
</gene>
<evidence type="ECO:0000256" key="3">
    <source>
        <dbReference type="ARBA" id="ARBA00022759"/>
    </source>
</evidence>
<dbReference type="InterPro" id="IPR005229">
    <property type="entry name" value="YicC/YloC-like"/>
</dbReference>
<evidence type="ECO:0000256" key="1">
    <source>
        <dbReference type="ARBA" id="ARBA00001968"/>
    </source>
</evidence>
<protein>
    <submittedName>
        <fullName evidence="8">YicC family protein</fullName>
    </submittedName>
</protein>
<evidence type="ECO:0000256" key="2">
    <source>
        <dbReference type="ARBA" id="ARBA00022722"/>
    </source>
</evidence>
<dbReference type="GO" id="GO:0004521">
    <property type="term" value="F:RNA endonuclease activity"/>
    <property type="evidence" value="ECO:0007669"/>
    <property type="project" value="InterPro"/>
</dbReference>
<evidence type="ECO:0000259" key="6">
    <source>
        <dbReference type="Pfam" id="PF03755"/>
    </source>
</evidence>
<evidence type="ECO:0000256" key="5">
    <source>
        <dbReference type="ARBA" id="ARBA00035648"/>
    </source>
</evidence>
<evidence type="ECO:0000259" key="7">
    <source>
        <dbReference type="Pfam" id="PF08340"/>
    </source>
</evidence>
<proteinExistence type="inferred from homology"/>